<dbReference type="EMBL" id="JQEC01000042">
    <property type="protein sequence ID" value="KGJ91199.1"/>
    <property type="molecule type" value="Genomic_DNA"/>
</dbReference>
<dbReference type="AlphaFoldDB" id="A0A099KK70"/>
<dbReference type="SUPFAM" id="SSF46785">
    <property type="entry name" value="Winged helix' DNA-binding domain"/>
    <property type="match status" value="1"/>
</dbReference>
<dbReference type="InterPro" id="IPR039422">
    <property type="entry name" value="MarR/SlyA-like"/>
</dbReference>
<protein>
    <submittedName>
        <fullName evidence="5">Transcriptional regulator, MarR family</fullName>
    </submittedName>
</protein>
<dbReference type="InterPro" id="IPR036390">
    <property type="entry name" value="WH_DNA-bd_sf"/>
</dbReference>
<evidence type="ECO:0000256" key="2">
    <source>
        <dbReference type="ARBA" id="ARBA00023125"/>
    </source>
</evidence>
<dbReference type="PRINTS" id="PR00598">
    <property type="entry name" value="HTHMARR"/>
</dbReference>
<dbReference type="GO" id="GO:0006950">
    <property type="term" value="P:response to stress"/>
    <property type="evidence" value="ECO:0007669"/>
    <property type="project" value="TreeGrafter"/>
</dbReference>
<keyword evidence="2" id="KW-0238">DNA-binding</keyword>
<dbReference type="InterPro" id="IPR000835">
    <property type="entry name" value="HTH_MarR-typ"/>
</dbReference>
<dbReference type="PROSITE" id="PS01117">
    <property type="entry name" value="HTH_MARR_1"/>
    <property type="match status" value="1"/>
</dbReference>
<comment type="caution">
    <text evidence="5">The sequence shown here is derived from an EMBL/GenBank/DDBJ whole genome shotgun (WGS) entry which is preliminary data.</text>
</comment>
<keyword evidence="3" id="KW-0804">Transcription</keyword>
<dbReference type="InterPro" id="IPR036388">
    <property type="entry name" value="WH-like_DNA-bd_sf"/>
</dbReference>
<dbReference type="PROSITE" id="PS50995">
    <property type="entry name" value="HTH_MARR_2"/>
    <property type="match status" value="1"/>
</dbReference>
<dbReference type="PATRIC" id="fig|28229.3.peg.3074"/>
<dbReference type="OrthoDB" id="32523at2"/>
<keyword evidence="1" id="KW-0805">Transcription regulation</keyword>
<gene>
    <name evidence="5" type="ORF">GAB14E_3351</name>
</gene>
<accession>A0A099KK70</accession>
<dbReference type="GO" id="GO:0003700">
    <property type="term" value="F:DNA-binding transcription factor activity"/>
    <property type="evidence" value="ECO:0007669"/>
    <property type="project" value="InterPro"/>
</dbReference>
<evidence type="ECO:0000259" key="4">
    <source>
        <dbReference type="PROSITE" id="PS50995"/>
    </source>
</evidence>
<name>A0A099KK70_COLPS</name>
<dbReference type="PANTHER" id="PTHR33164:SF43">
    <property type="entry name" value="HTH-TYPE TRANSCRIPTIONAL REPRESSOR YETL"/>
    <property type="match status" value="1"/>
</dbReference>
<organism evidence="5 6">
    <name type="scientific">Colwellia psychrerythraea</name>
    <name type="common">Vibrio psychroerythus</name>
    <dbReference type="NCBI Taxonomy" id="28229"/>
    <lineage>
        <taxon>Bacteria</taxon>
        <taxon>Pseudomonadati</taxon>
        <taxon>Pseudomonadota</taxon>
        <taxon>Gammaproteobacteria</taxon>
        <taxon>Alteromonadales</taxon>
        <taxon>Colwelliaceae</taxon>
        <taxon>Colwellia</taxon>
    </lineage>
</organism>
<dbReference type="SMART" id="SM00347">
    <property type="entry name" value="HTH_MARR"/>
    <property type="match status" value="1"/>
</dbReference>
<evidence type="ECO:0000256" key="3">
    <source>
        <dbReference type="ARBA" id="ARBA00023163"/>
    </source>
</evidence>
<dbReference type="RefSeq" id="WP_033083070.1">
    <property type="nucleotide sequence ID" value="NZ_JQEC01000042.1"/>
</dbReference>
<evidence type="ECO:0000313" key="5">
    <source>
        <dbReference type="EMBL" id="KGJ91199.1"/>
    </source>
</evidence>
<dbReference type="PANTHER" id="PTHR33164">
    <property type="entry name" value="TRANSCRIPTIONAL REGULATOR, MARR FAMILY"/>
    <property type="match status" value="1"/>
</dbReference>
<dbReference type="Pfam" id="PF12802">
    <property type="entry name" value="MarR_2"/>
    <property type="match status" value="1"/>
</dbReference>
<feature type="domain" description="HTH marR-type" evidence="4">
    <location>
        <begin position="1"/>
        <end position="141"/>
    </location>
</feature>
<dbReference type="Proteomes" id="UP000029868">
    <property type="component" value="Unassembled WGS sequence"/>
</dbReference>
<dbReference type="GO" id="GO:0003677">
    <property type="term" value="F:DNA binding"/>
    <property type="evidence" value="ECO:0007669"/>
    <property type="project" value="UniProtKB-KW"/>
</dbReference>
<proteinExistence type="predicted"/>
<dbReference type="Gene3D" id="1.10.10.10">
    <property type="entry name" value="Winged helix-like DNA-binding domain superfamily/Winged helix DNA-binding domain"/>
    <property type="match status" value="1"/>
</dbReference>
<evidence type="ECO:0000256" key="1">
    <source>
        <dbReference type="ARBA" id="ARBA00023015"/>
    </source>
</evidence>
<evidence type="ECO:0000313" key="6">
    <source>
        <dbReference type="Proteomes" id="UP000029868"/>
    </source>
</evidence>
<dbReference type="InterPro" id="IPR023187">
    <property type="entry name" value="Tscrpt_reg_MarR-type_CS"/>
</dbReference>
<reference evidence="5 6" key="1">
    <citation type="submission" date="2014-08" db="EMBL/GenBank/DDBJ databases">
        <title>Genomic and Phenotypic Diversity of Colwellia psychrerythraea strains from Disparate Marine Basins.</title>
        <authorList>
            <person name="Techtmann S.M."/>
            <person name="Stelling S.C."/>
            <person name="Utturkar S.M."/>
            <person name="Alshibli N."/>
            <person name="Harris A."/>
            <person name="Brown S.D."/>
            <person name="Hazen T.C."/>
        </authorList>
    </citation>
    <scope>NUCLEOTIDE SEQUENCE [LARGE SCALE GENOMIC DNA]</scope>
    <source>
        <strain evidence="5 6">GAB14E</strain>
    </source>
</reference>
<sequence>MKEQDLGIIFQVFTEVAIVNQLSTHLLEKSLPLGMKASQFKVLSHLVRIGEATTPAKLAKTFQVTKGAMTNTTNRLLALELIHIEENLADRRVKQIFITEKGKAIREQSIAATMKSLSPVLKNISIDDFTNALPFLTKLRSDLDENKII</sequence>